<evidence type="ECO:0000313" key="4">
    <source>
        <dbReference type="EMBL" id="KAH3852413.1"/>
    </source>
</evidence>
<dbReference type="Proteomes" id="UP000828390">
    <property type="component" value="Unassembled WGS sequence"/>
</dbReference>
<comment type="caution">
    <text evidence="4">The sequence shown here is derived from an EMBL/GenBank/DDBJ whole genome shotgun (WGS) entry which is preliminary data.</text>
</comment>
<name>A0A9D4L5Y0_DREPO</name>
<keyword evidence="2" id="KW-1133">Transmembrane helix</keyword>
<accession>A0A9D4L5Y0</accession>
<evidence type="ECO:0000313" key="5">
    <source>
        <dbReference type="Proteomes" id="UP000828390"/>
    </source>
</evidence>
<sequence length="287" mass="31769">MAISMLQTFLILAVGIHGVTAGEWCFVQKSFGFGTDYKYCSWGCCTYNYGTQCCEQTNIGVLVGSIVGGVIGLIVLVSILVACCCIMKRQRARQGQVFTTANVQPVYGAPGTQMAYAQQPYQPYPTQTTNMQPGYMSASSQPMQSWQPPPYEEVNKVSKGKALANKTSIVLDTPPNTNNNNIIMECLKNIQQSQMALIKRIEAIENCNYDCGYYFDNEEMDDYDEAGPSRKRNLEPEENGEKSSKFASFAKKFKPTESLHWKDPEGQCTGSHNCATVADTDVVPRTI</sequence>
<reference evidence="4" key="2">
    <citation type="submission" date="2020-11" db="EMBL/GenBank/DDBJ databases">
        <authorList>
            <person name="McCartney M.A."/>
            <person name="Auch B."/>
            <person name="Kono T."/>
            <person name="Mallez S."/>
            <person name="Becker A."/>
            <person name="Gohl D.M."/>
            <person name="Silverstein K.A.T."/>
            <person name="Koren S."/>
            <person name="Bechman K.B."/>
            <person name="Herman A."/>
            <person name="Abrahante J.E."/>
            <person name="Garbe J."/>
        </authorList>
    </citation>
    <scope>NUCLEOTIDE SEQUENCE</scope>
    <source>
        <strain evidence="4">Duluth1</strain>
        <tissue evidence="4">Whole animal</tissue>
    </source>
</reference>
<dbReference type="AlphaFoldDB" id="A0A9D4L5Y0"/>
<feature type="transmembrane region" description="Helical" evidence="2">
    <location>
        <begin position="66"/>
        <end position="87"/>
    </location>
</feature>
<feature type="signal peptide" evidence="3">
    <location>
        <begin position="1"/>
        <end position="21"/>
    </location>
</feature>
<protein>
    <submittedName>
        <fullName evidence="4">Uncharacterized protein</fullName>
    </submittedName>
</protein>
<keyword evidence="3" id="KW-0732">Signal</keyword>
<reference evidence="4" key="1">
    <citation type="journal article" date="2019" name="bioRxiv">
        <title>The Genome of the Zebra Mussel, Dreissena polymorpha: A Resource for Invasive Species Research.</title>
        <authorList>
            <person name="McCartney M.A."/>
            <person name="Auch B."/>
            <person name="Kono T."/>
            <person name="Mallez S."/>
            <person name="Zhang Y."/>
            <person name="Obille A."/>
            <person name="Becker A."/>
            <person name="Abrahante J.E."/>
            <person name="Garbe J."/>
            <person name="Badalamenti J.P."/>
            <person name="Herman A."/>
            <person name="Mangelson H."/>
            <person name="Liachko I."/>
            <person name="Sullivan S."/>
            <person name="Sone E.D."/>
            <person name="Koren S."/>
            <person name="Silverstein K.A.T."/>
            <person name="Beckman K.B."/>
            <person name="Gohl D.M."/>
        </authorList>
    </citation>
    <scope>NUCLEOTIDE SEQUENCE</scope>
    <source>
        <strain evidence="4">Duluth1</strain>
        <tissue evidence="4">Whole animal</tissue>
    </source>
</reference>
<organism evidence="4 5">
    <name type="scientific">Dreissena polymorpha</name>
    <name type="common">Zebra mussel</name>
    <name type="synonym">Mytilus polymorpha</name>
    <dbReference type="NCBI Taxonomy" id="45954"/>
    <lineage>
        <taxon>Eukaryota</taxon>
        <taxon>Metazoa</taxon>
        <taxon>Spiralia</taxon>
        <taxon>Lophotrochozoa</taxon>
        <taxon>Mollusca</taxon>
        <taxon>Bivalvia</taxon>
        <taxon>Autobranchia</taxon>
        <taxon>Heteroconchia</taxon>
        <taxon>Euheterodonta</taxon>
        <taxon>Imparidentia</taxon>
        <taxon>Neoheterodontei</taxon>
        <taxon>Myida</taxon>
        <taxon>Dreissenoidea</taxon>
        <taxon>Dreissenidae</taxon>
        <taxon>Dreissena</taxon>
    </lineage>
</organism>
<feature type="region of interest" description="Disordered" evidence="1">
    <location>
        <begin position="223"/>
        <end position="248"/>
    </location>
</feature>
<gene>
    <name evidence="4" type="ORF">DPMN_094920</name>
</gene>
<feature type="compositionally biased region" description="Basic and acidic residues" evidence="1">
    <location>
        <begin position="232"/>
        <end position="244"/>
    </location>
</feature>
<proteinExistence type="predicted"/>
<keyword evidence="5" id="KW-1185">Reference proteome</keyword>
<evidence type="ECO:0000256" key="3">
    <source>
        <dbReference type="SAM" id="SignalP"/>
    </source>
</evidence>
<evidence type="ECO:0000256" key="1">
    <source>
        <dbReference type="SAM" id="MobiDB-lite"/>
    </source>
</evidence>
<evidence type="ECO:0000256" key="2">
    <source>
        <dbReference type="SAM" id="Phobius"/>
    </source>
</evidence>
<feature type="chain" id="PRO_5038844498" evidence="3">
    <location>
        <begin position="22"/>
        <end position="287"/>
    </location>
</feature>
<keyword evidence="2" id="KW-0812">Transmembrane</keyword>
<keyword evidence="2" id="KW-0472">Membrane</keyword>
<dbReference type="EMBL" id="JAIWYP010000003">
    <property type="protein sequence ID" value="KAH3852413.1"/>
    <property type="molecule type" value="Genomic_DNA"/>
</dbReference>